<dbReference type="GO" id="GO:0043005">
    <property type="term" value="C:neuron projection"/>
    <property type="evidence" value="ECO:0007669"/>
    <property type="project" value="TreeGrafter"/>
</dbReference>
<accession>A0A914WPY2</accession>
<dbReference type="GO" id="GO:0045202">
    <property type="term" value="C:synapse"/>
    <property type="evidence" value="ECO:0007669"/>
    <property type="project" value="TreeGrafter"/>
</dbReference>
<dbReference type="GO" id="GO:0000900">
    <property type="term" value="F:mRNA regulatory element binding translation repressor activity"/>
    <property type="evidence" value="ECO:0007669"/>
    <property type="project" value="TreeGrafter"/>
</dbReference>
<dbReference type="PROSITE" id="PS50102">
    <property type="entry name" value="RRM"/>
    <property type="match status" value="2"/>
</dbReference>
<organism evidence="4 5">
    <name type="scientific">Plectus sambesii</name>
    <dbReference type="NCBI Taxonomy" id="2011161"/>
    <lineage>
        <taxon>Eukaryota</taxon>
        <taxon>Metazoa</taxon>
        <taxon>Ecdysozoa</taxon>
        <taxon>Nematoda</taxon>
        <taxon>Chromadorea</taxon>
        <taxon>Plectida</taxon>
        <taxon>Plectina</taxon>
        <taxon>Plectoidea</taxon>
        <taxon>Plectidae</taxon>
        <taxon>Plectus</taxon>
    </lineage>
</organism>
<dbReference type="CDD" id="cd12724">
    <property type="entry name" value="RRM1_CPEB2_like"/>
    <property type="match status" value="1"/>
</dbReference>
<dbReference type="CDD" id="cd19757">
    <property type="entry name" value="Bbox1"/>
    <property type="match status" value="1"/>
</dbReference>
<dbReference type="GO" id="GO:0043022">
    <property type="term" value="F:ribosome binding"/>
    <property type="evidence" value="ECO:0007669"/>
    <property type="project" value="TreeGrafter"/>
</dbReference>
<sequence>MMLPSATVCHYAVPWMPPPSNLSKSMATVKYPPYMVSQTANGAASGPLADMTNASGDGVFQWSTQAMHRPVGSPNDQQLPFAECFSRKVFIGGLPPDIDEETMRAVFGRIGAVDVDWPHKNRTGYQFPPQGYAFLIFESENSVKQLIKNCLADKDKFYMPLSSVSGTQKMVQVRPWKLSDAHLLLDRKHQADHRNTVFVGGVPRPTTAAQLAALMEKKFGGVCDVAIDVDNDHKYPKGAARVSFTSRRNYVAAVASRFVSFSLCNTDNKQMEVKPFMLECAPCDRCETTLTRHFCASLHCLSYLCVSCWMQQHTGPLSCHKPMVKNVVEHTRQRRHTHQTAPMSP</sequence>
<dbReference type="InterPro" id="IPR035979">
    <property type="entry name" value="RBD_domain_sf"/>
</dbReference>
<dbReference type="FunFam" id="3.30.70.330:FF:001423">
    <property type="entry name" value="Feminization Of Germline"/>
    <property type="match status" value="1"/>
</dbReference>
<dbReference type="Pfam" id="PF00076">
    <property type="entry name" value="RRM_1"/>
    <property type="match status" value="1"/>
</dbReference>
<dbReference type="GO" id="GO:2000766">
    <property type="term" value="P:negative regulation of cytoplasmic translation"/>
    <property type="evidence" value="ECO:0007669"/>
    <property type="project" value="TreeGrafter"/>
</dbReference>
<evidence type="ECO:0000313" key="4">
    <source>
        <dbReference type="Proteomes" id="UP000887566"/>
    </source>
</evidence>
<keyword evidence="4" id="KW-1185">Reference proteome</keyword>
<evidence type="ECO:0000256" key="1">
    <source>
        <dbReference type="ARBA" id="ARBA00022884"/>
    </source>
</evidence>
<name>A0A914WPY2_9BILA</name>
<dbReference type="GO" id="GO:0005737">
    <property type="term" value="C:cytoplasm"/>
    <property type="evidence" value="ECO:0007669"/>
    <property type="project" value="TreeGrafter"/>
</dbReference>
<keyword evidence="1 2" id="KW-0694">RNA-binding</keyword>
<dbReference type="SUPFAM" id="SSF54928">
    <property type="entry name" value="RNA-binding domain, RBD"/>
    <property type="match status" value="1"/>
</dbReference>
<dbReference type="Gene3D" id="3.30.70.330">
    <property type="match status" value="2"/>
</dbReference>
<dbReference type="GO" id="GO:0008135">
    <property type="term" value="F:translation factor activity, RNA binding"/>
    <property type="evidence" value="ECO:0007669"/>
    <property type="project" value="TreeGrafter"/>
</dbReference>
<proteinExistence type="predicted"/>
<dbReference type="InterPro" id="IPR012677">
    <property type="entry name" value="Nucleotide-bd_a/b_plait_sf"/>
</dbReference>
<dbReference type="GO" id="GO:0005634">
    <property type="term" value="C:nucleus"/>
    <property type="evidence" value="ECO:0007669"/>
    <property type="project" value="TreeGrafter"/>
</dbReference>
<dbReference type="InterPro" id="IPR000504">
    <property type="entry name" value="RRM_dom"/>
</dbReference>
<dbReference type="InterPro" id="IPR032296">
    <property type="entry name" value="CEBP_ZZ"/>
</dbReference>
<dbReference type="Pfam" id="PF16366">
    <property type="entry name" value="CEBP_ZZ"/>
    <property type="match status" value="1"/>
</dbReference>
<dbReference type="PANTHER" id="PTHR12566">
    <property type="entry name" value="CYTOPLASMIC POLYADENYLATION ELEMENT BINDING PROTEIN CPEB"/>
    <property type="match status" value="1"/>
</dbReference>
<dbReference type="WBParaSite" id="PSAMB.scaffold4848size13351.g25317.t1">
    <property type="protein sequence ID" value="PSAMB.scaffold4848size13351.g25317.t1"/>
    <property type="gene ID" value="PSAMB.scaffold4848size13351.g25317"/>
</dbReference>
<evidence type="ECO:0000313" key="5">
    <source>
        <dbReference type="WBParaSite" id="PSAMB.scaffold4848size13351.g25317.t1"/>
    </source>
</evidence>
<reference evidence="5" key="1">
    <citation type="submission" date="2022-11" db="UniProtKB">
        <authorList>
            <consortium name="WormBaseParasite"/>
        </authorList>
    </citation>
    <scope>IDENTIFICATION</scope>
</reference>
<dbReference type="PANTHER" id="PTHR12566:SF12">
    <property type="entry name" value="TRANSLATIONAL REGULATOR ORB2"/>
    <property type="match status" value="1"/>
</dbReference>
<feature type="domain" description="RRM" evidence="3">
    <location>
        <begin position="195"/>
        <end position="274"/>
    </location>
</feature>
<dbReference type="SMART" id="SM00360">
    <property type="entry name" value="RRM"/>
    <property type="match status" value="2"/>
</dbReference>
<dbReference type="Gene3D" id="4.10.640.40">
    <property type="entry name" value="Cytoplasmic polyadenylation element-binding protein, ZZ domain"/>
    <property type="match status" value="1"/>
</dbReference>
<dbReference type="Proteomes" id="UP000887566">
    <property type="component" value="Unplaced"/>
</dbReference>
<evidence type="ECO:0000256" key="2">
    <source>
        <dbReference type="PROSITE-ProRule" id="PRU00176"/>
    </source>
</evidence>
<dbReference type="InterPro" id="IPR034819">
    <property type="entry name" value="CPEB"/>
</dbReference>
<evidence type="ECO:0000259" key="3">
    <source>
        <dbReference type="PROSITE" id="PS50102"/>
    </source>
</evidence>
<dbReference type="Pfam" id="PF16367">
    <property type="entry name" value="RRM_7"/>
    <property type="match status" value="1"/>
</dbReference>
<dbReference type="AlphaFoldDB" id="A0A914WPY2"/>
<protein>
    <submittedName>
        <fullName evidence="5">RRM domain-containing protein</fullName>
    </submittedName>
</protein>
<dbReference type="GO" id="GO:0003730">
    <property type="term" value="F:mRNA 3'-UTR binding"/>
    <property type="evidence" value="ECO:0007669"/>
    <property type="project" value="InterPro"/>
</dbReference>
<dbReference type="InterPro" id="IPR038446">
    <property type="entry name" value="CEBP_ZZ_sf"/>
</dbReference>
<feature type="domain" description="RRM" evidence="3">
    <location>
        <begin position="87"/>
        <end position="178"/>
    </location>
</feature>